<dbReference type="EMBL" id="JARJCW010000123">
    <property type="protein sequence ID" value="KAJ7192173.1"/>
    <property type="molecule type" value="Genomic_DNA"/>
</dbReference>
<feature type="non-terminal residue" evidence="1">
    <location>
        <position position="1"/>
    </location>
</feature>
<evidence type="ECO:0000313" key="1">
    <source>
        <dbReference type="EMBL" id="KAJ7192173.1"/>
    </source>
</evidence>
<reference evidence="1" key="1">
    <citation type="submission" date="2023-03" db="EMBL/GenBank/DDBJ databases">
        <title>Massive genome expansion in bonnet fungi (Mycena s.s.) driven by repeated elements and novel gene families across ecological guilds.</title>
        <authorList>
            <consortium name="Lawrence Berkeley National Laboratory"/>
            <person name="Harder C.B."/>
            <person name="Miyauchi S."/>
            <person name="Viragh M."/>
            <person name="Kuo A."/>
            <person name="Thoen E."/>
            <person name="Andreopoulos B."/>
            <person name="Lu D."/>
            <person name="Skrede I."/>
            <person name="Drula E."/>
            <person name="Henrissat B."/>
            <person name="Morin E."/>
            <person name="Kohler A."/>
            <person name="Barry K."/>
            <person name="LaButti K."/>
            <person name="Morin E."/>
            <person name="Salamov A."/>
            <person name="Lipzen A."/>
            <person name="Mereny Z."/>
            <person name="Hegedus B."/>
            <person name="Baldrian P."/>
            <person name="Stursova M."/>
            <person name="Weitz H."/>
            <person name="Taylor A."/>
            <person name="Grigoriev I.V."/>
            <person name="Nagy L.G."/>
            <person name="Martin F."/>
            <person name="Kauserud H."/>
        </authorList>
    </citation>
    <scope>NUCLEOTIDE SEQUENCE</scope>
    <source>
        <strain evidence="1">9144</strain>
    </source>
</reference>
<keyword evidence="2" id="KW-1185">Reference proteome</keyword>
<name>A0AAD6UQ36_9AGAR</name>
<feature type="non-terminal residue" evidence="1">
    <location>
        <position position="73"/>
    </location>
</feature>
<sequence length="73" mass="8114">GCSGIAYGPYRDPADLERTLPMDKTGVICMRGLPTFEGYEVSPDRCIPLDTYAVVHEGWFDLGDMYDMDADGF</sequence>
<dbReference type="Gene3D" id="2.30.38.10">
    <property type="entry name" value="Luciferase, Domain 3"/>
    <property type="match status" value="1"/>
</dbReference>
<comment type="caution">
    <text evidence="1">The sequence shown here is derived from an EMBL/GenBank/DDBJ whole genome shotgun (WGS) entry which is preliminary data.</text>
</comment>
<dbReference type="SUPFAM" id="SSF56801">
    <property type="entry name" value="Acetyl-CoA synthetase-like"/>
    <property type="match status" value="1"/>
</dbReference>
<gene>
    <name evidence="1" type="ORF">GGX14DRAFT_328637</name>
</gene>
<organism evidence="1 2">
    <name type="scientific">Mycena pura</name>
    <dbReference type="NCBI Taxonomy" id="153505"/>
    <lineage>
        <taxon>Eukaryota</taxon>
        <taxon>Fungi</taxon>
        <taxon>Dikarya</taxon>
        <taxon>Basidiomycota</taxon>
        <taxon>Agaricomycotina</taxon>
        <taxon>Agaricomycetes</taxon>
        <taxon>Agaricomycetidae</taxon>
        <taxon>Agaricales</taxon>
        <taxon>Marasmiineae</taxon>
        <taxon>Mycenaceae</taxon>
        <taxon>Mycena</taxon>
    </lineage>
</organism>
<evidence type="ECO:0000313" key="2">
    <source>
        <dbReference type="Proteomes" id="UP001219525"/>
    </source>
</evidence>
<proteinExistence type="predicted"/>
<protein>
    <submittedName>
        <fullName evidence="1">Uncharacterized protein</fullName>
    </submittedName>
</protein>
<dbReference type="Proteomes" id="UP001219525">
    <property type="component" value="Unassembled WGS sequence"/>
</dbReference>
<dbReference type="AlphaFoldDB" id="A0AAD6UQ36"/>
<accession>A0AAD6UQ36</accession>